<dbReference type="InterPro" id="IPR050475">
    <property type="entry name" value="Prenyltransferase_related"/>
</dbReference>
<dbReference type="PANTHER" id="PTHR42723">
    <property type="entry name" value="CHLOROPHYLL SYNTHASE"/>
    <property type="match status" value="1"/>
</dbReference>
<dbReference type="GO" id="GO:0016765">
    <property type="term" value="F:transferase activity, transferring alkyl or aryl (other than methyl) groups"/>
    <property type="evidence" value="ECO:0007669"/>
    <property type="project" value="InterPro"/>
</dbReference>
<proteinExistence type="predicted"/>
<keyword evidence="4" id="KW-0472">Membrane</keyword>
<dbReference type="RefSeq" id="WP_092527513.1">
    <property type="nucleotide sequence ID" value="NZ_FNKO01000002.1"/>
</dbReference>
<dbReference type="AlphaFoldDB" id="A0A1H1EHZ1"/>
<keyword evidence="5" id="KW-0808">Transferase</keyword>
<sequence>MRVRALVELLRAPAALSVPGDVLAGAGTDRSPARDRALRTFGSCCLYWAGMALNDYVDRDVDAAERPRRPVPSGRVPAPLALGLSVVLTAAGLAGSAGSGGRRSLAVALPLATTVWSYNLGLKGTAAGPAAMATARALDVLHGAEPGRLRRAVPAATAVGAHTLALSTVAAAEVTGSAKRLPAGALATTLGIGTAVATWLVTSAASRGRGGPDEVLGACALAVYTTTVGRGQLAAVRTPGPAELQRATSGGILGVIPLQSALTAARGSGGRAAALLGLLPVARALSGRVSPT</sequence>
<comment type="subcellular location">
    <subcellularLocation>
        <location evidence="1">Membrane</location>
        <topology evidence="1">Multi-pass membrane protein</topology>
    </subcellularLocation>
</comment>
<dbReference type="InterPro" id="IPR044878">
    <property type="entry name" value="UbiA_sf"/>
</dbReference>
<dbReference type="Proteomes" id="UP000199301">
    <property type="component" value="Unassembled WGS sequence"/>
</dbReference>
<dbReference type="EMBL" id="FNKO01000002">
    <property type="protein sequence ID" value="SDQ88347.1"/>
    <property type="molecule type" value="Genomic_DNA"/>
</dbReference>
<gene>
    <name evidence="5" type="ORF">SAMN04489718_2550</name>
</gene>
<dbReference type="Gene3D" id="1.10.357.140">
    <property type="entry name" value="UbiA prenyltransferase"/>
    <property type="match status" value="1"/>
</dbReference>
<evidence type="ECO:0000313" key="6">
    <source>
        <dbReference type="Proteomes" id="UP000199301"/>
    </source>
</evidence>
<evidence type="ECO:0000313" key="5">
    <source>
        <dbReference type="EMBL" id="SDQ88347.1"/>
    </source>
</evidence>
<reference evidence="6" key="1">
    <citation type="submission" date="2016-10" db="EMBL/GenBank/DDBJ databases">
        <authorList>
            <person name="Varghese N."/>
            <person name="Submissions S."/>
        </authorList>
    </citation>
    <scope>NUCLEOTIDE SEQUENCE [LARGE SCALE GENOMIC DNA]</scope>
    <source>
        <strain evidence="6">DSM 45459</strain>
    </source>
</reference>
<evidence type="ECO:0000256" key="2">
    <source>
        <dbReference type="ARBA" id="ARBA00022692"/>
    </source>
</evidence>
<keyword evidence="2" id="KW-0812">Transmembrane</keyword>
<keyword evidence="6" id="KW-1185">Reference proteome</keyword>
<name>A0A1H1EHZ1_9ACTN</name>
<dbReference type="STRING" id="995062.SAMN04489718_2550"/>
<dbReference type="GO" id="GO:0016020">
    <property type="term" value="C:membrane"/>
    <property type="evidence" value="ECO:0007669"/>
    <property type="project" value="UniProtKB-SubCell"/>
</dbReference>
<dbReference type="NCBIfam" id="NF045897">
    <property type="entry name" value="SCO3242_trans"/>
    <property type="match status" value="1"/>
</dbReference>
<accession>A0A1H1EHZ1</accession>
<dbReference type="OrthoDB" id="2908954at2"/>
<dbReference type="PANTHER" id="PTHR42723:SF1">
    <property type="entry name" value="CHLOROPHYLL SYNTHASE, CHLOROPLASTIC"/>
    <property type="match status" value="1"/>
</dbReference>
<organism evidence="5 6">
    <name type="scientific">Actinopolyspora saharensis</name>
    <dbReference type="NCBI Taxonomy" id="995062"/>
    <lineage>
        <taxon>Bacteria</taxon>
        <taxon>Bacillati</taxon>
        <taxon>Actinomycetota</taxon>
        <taxon>Actinomycetes</taxon>
        <taxon>Actinopolysporales</taxon>
        <taxon>Actinopolysporaceae</taxon>
        <taxon>Actinopolyspora</taxon>
    </lineage>
</organism>
<evidence type="ECO:0000256" key="3">
    <source>
        <dbReference type="ARBA" id="ARBA00022989"/>
    </source>
</evidence>
<evidence type="ECO:0000256" key="4">
    <source>
        <dbReference type="ARBA" id="ARBA00023136"/>
    </source>
</evidence>
<evidence type="ECO:0000256" key="1">
    <source>
        <dbReference type="ARBA" id="ARBA00004141"/>
    </source>
</evidence>
<protein>
    <submittedName>
        <fullName evidence="5">4-hydroxybenzoate polyprenyltransferase</fullName>
    </submittedName>
</protein>
<dbReference type="Pfam" id="PF01040">
    <property type="entry name" value="UbiA"/>
    <property type="match status" value="1"/>
</dbReference>
<keyword evidence="3" id="KW-1133">Transmembrane helix</keyword>
<dbReference type="InterPro" id="IPR000537">
    <property type="entry name" value="UbiA_prenyltransferase"/>
</dbReference>